<dbReference type="AlphaFoldDB" id="A0A1V5ZP83"/>
<sequence length="41" mass="4431">MSDDEQLSAWLGGLPFLSVSPSEFNRSEAEVDVKTTTGESL</sequence>
<organism evidence="1">
    <name type="scientific">candidate division CPR1 bacterium ADurb.Bin160</name>
    <dbReference type="NCBI Taxonomy" id="1852826"/>
    <lineage>
        <taxon>Bacteria</taxon>
        <taxon>candidate division CPR1</taxon>
    </lineage>
</organism>
<comment type="caution">
    <text evidence="1">The sequence shown here is derived from an EMBL/GenBank/DDBJ whole genome shotgun (WGS) entry which is preliminary data.</text>
</comment>
<reference evidence="1" key="1">
    <citation type="submission" date="2017-02" db="EMBL/GenBank/DDBJ databases">
        <title>Delving into the versatile metabolic prowess of the omnipresent phylum Bacteroidetes.</title>
        <authorList>
            <person name="Nobu M.K."/>
            <person name="Mei R."/>
            <person name="Narihiro T."/>
            <person name="Kuroda K."/>
            <person name="Liu W.-T."/>
        </authorList>
    </citation>
    <scope>NUCLEOTIDE SEQUENCE</scope>
    <source>
        <strain evidence="1">ADurb.Bin160</strain>
    </source>
</reference>
<proteinExistence type="predicted"/>
<dbReference type="Proteomes" id="UP000485621">
    <property type="component" value="Unassembled WGS sequence"/>
</dbReference>
<protein>
    <submittedName>
        <fullName evidence="1">Uncharacterized protein</fullName>
    </submittedName>
</protein>
<name>A0A1V5ZP83_9BACT</name>
<accession>A0A1V5ZP83</accession>
<dbReference type="EMBL" id="MWDB01000012">
    <property type="protein sequence ID" value="OQB41674.1"/>
    <property type="molecule type" value="Genomic_DNA"/>
</dbReference>
<evidence type="ECO:0000313" key="1">
    <source>
        <dbReference type="EMBL" id="OQB41674.1"/>
    </source>
</evidence>
<gene>
    <name evidence="1" type="ORF">BWY04_00670</name>
</gene>